<sequence length="192" mass="20629">MTFDTDYISDLLRTAYAVGGLPTVTPYHGNFRNLAEQLKPSKHAFFGQLRINNKALLSKVPGVVEPSTYGSVNVLCSKFKGIFQEILGTPYNPQGVSGIPAAWSESDEILQFDNILFDDLGFIVAAAFSVTYLCDFDAPSMGLNFRSLATLSGNSNTGAAVPFPAGTAALGSLFAYVPPYLSFVGYIINYGN</sequence>
<evidence type="ECO:0000313" key="1">
    <source>
        <dbReference type="EMBL" id="PQJ12856.1"/>
    </source>
</evidence>
<comment type="caution">
    <text evidence="1">The sequence shown here is derived from an EMBL/GenBank/DDBJ whole genome shotgun (WGS) entry which is preliminary data.</text>
</comment>
<keyword evidence="2" id="KW-1185">Reference proteome</keyword>
<evidence type="ECO:0000313" key="2">
    <source>
        <dbReference type="Proteomes" id="UP000239872"/>
    </source>
</evidence>
<organism evidence="1 2">
    <name type="scientific">Flavipsychrobacter stenotrophus</name>
    <dbReference type="NCBI Taxonomy" id="2077091"/>
    <lineage>
        <taxon>Bacteria</taxon>
        <taxon>Pseudomonadati</taxon>
        <taxon>Bacteroidota</taxon>
        <taxon>Chitinophagia</taxon>
        <taxon>Chitinophagales</taxon>
        <taxon>Chitinophagaceae</taxon>
        <taxon>Flavipsychrobacter</taxon>
    </lineage>
</organism>
<name>A0A2S7T282_9BACT</name>
<accession>A0A2S7T282</accession>
<gene>
    <name evidence="1" type="ORF">CJD36_003685</name>
</gene>
<reference evidence="1 2" key="1">
    <citation type="submission" date="2018-01" db="EMBL/GenBank/DDBJ databases">
        <title>A novel member of the phylum Bacteroidetes isolated from glacier ice.</title>
        <authorList>
            <person name="Liu Q."/>
            <person name="Xin Y.-H."/>
        </authorList>
    </citation>
    <scope>NUCLEOTIDE SEQUENCE [LARGE SCALE GENOMIC DNA]</scope>
    <source>
        <strain evidence="1 2">RB1R16</strain>
    </source>
</reference>
<dbReference type="RefSeq" id="WP_105037740.1">
    <property type="nucleotide sequence ID" value="NZ_PPSL01000001.1"/>
</dbReference>
<dbReference type="Proteomes" id="UP000239872">
    <property type="component" value="Unassembled WGS sequence"/>
</dbReference>
<dbReference type="AlphaFoldDB" id="A0A2S7T282"/>
<proteinExistence type="predicted"/>
<dbReference type="EMBL" id="PPSL01000001">
    <property type="protein sequence ID" value="PQJ12856.1"/>
    <property type="molecule type" value="Genomic_DNA"/>
</dbReference>
<protein>
    <submittedName>
        <fullName evidence="1">Uncharacterized protein</fullName>
    </submittedName>
</protein>